<dbReference type="GO" id="GO:0005921">
    <property type="term" value="C:gap junction"/>
    <property type="evidence" value="ECO:0007669"/>
    <property type="project" value="UniProtKB-UniRule"/>
</dbReference>
<dbReference type="PANTHER" id="PTHR11893">
    <property type="entry name" value="INNEXIN"/>
    <property type="match status" value="1"/>
</dbReference>
<evidence type="ECO:0000256" key="3">
    <source>
        <dbReference type="ARBA" id="ARBA00022475"/>
    </source>
</evidence>
<gene>
    <name evidence="9" type="primary">inx</name>
    <name evidence="10" type="ORF">LSH36_21g00069</name>
</gene>
<comment type="caution">
    <text evidence="10">The sequence shown here is derived from an EMBL/GenBank/DDBJ whole genome shotgun (WGS) entry which is preliminary data.</text>
</comment>
<evidence type="ECO:0000256" key="5">
    <source>
        <dbReference type="ARBA" id="ARBA00022989"/>
    </source>
</evidence>
<dbReference type="Proteomes" id="UP001208570">
    <property type="component" value="Unassembled WGS sequence"/>
</dbReference>
<dbReference type="EMBL" id="JAODUP010000021">
    <property type="protein sequence ID" value="KAK2167998.1"/>
    <property type="molecule type" value="Genomic_DNA"/>
</dbReference>
<evidence type="ECO:0000256" key="4">
    <source>
        <dbReference type="ARBA" id="ARBA00022692"/>
    </source>
</evidence>
<keyword evidence="6 9" id="KW-0406">Ion transport</keyword>
<dbReference type="InterPro" id="IPR000990">
    <property type="entry name" value="Innexin"/>
</dbReference>
<evidence type="ECO:0000256" key="7">
    <source>
        <dbReference type="ARBA" id="ARBA00023136"/>
    </source>
</evidence>
<keyword evidence="3" id="KW-1003">Cell membrane</keyword>
<evidence type="ECO:0000256" key="9">
    <source>
        <dbReference type="RuleBase" id="RU010713"/>
    </source>
</evidence>
<dbReference type="PROSITE" id="PS51013">
    <property type="entry name" value="PANNEXIN"/>
    <property type="match status" value="1"/>
</dbReference>
<dbReference type="GO" id="GO:0005886">
    <property type="term" value="C:plasma membrane"/>
    <property type="evidence" value="ECO:0007669"/>
    <property type="project" value="UniProtKB-SubCell"/>
</dbReference>
<protein>
    <recommendedName>
        <fullName evidence="9">Innexin</fullName>
    </recommendedName>
</protein>
<evidence type="ECO:0000256" key="6">
    <source>
        <dbReference type="ARBA" id="ARBA00023065"/>
    </source>
</evidence>
<comment type="function">
    <text evidence="9">Structural component of the gap junctions.</text>
</comment>
<organism evidence="10 11">
    <name type="scientific">Paralvinella palmiformis</name>
    <dbReference type="NCBI Taxonomy" id="53620"/>
    <lineage>
        <taxon>Eukaryota</taxon>
        <taxon>Metazoa</taxon>
        <taxon>Spiralia</taxon>
        <taxon>Lophotrochozoa</taxon>
        <taxon>Annelida</taxon>
        <taxon>Polychaeta</taxon>
        <taxon>Sedentaria</taxon>
        <taxon>Canalipalpata</taxon>
        <taxon>Terebellida</taxon>
        <taxon>Terebelliformia</taxon>
        <taxon>Alvinellidae</taxon>
        <taxon>Paralvinella</taxon>
    </lineage>
</organism>
<feature type="transmembrane region" description="Helical" evidence="9">
    <location>
        <begin position="194"/>
        <end position="219"/>
    </location>
</feature>
<evidence type="ECO:0000256" key="1">
    <source>
        <dbReference type="ARBA" id="ARBA00004651"/>
    </source>
</evidence>
<comment type="caution">
    <text evidence="9">Lacks conserved residue(s) required for the propagation of feature annotation.</text>
</comment>
<evidence type="ECO:0000313" key="11">
    <source>
        <dbReference type="Proteomes" id="UP001208570"/>
    </source>
</evidence>
<dbReference type="GO" id="GO:0034220">
    <property type="term" value="P:monoatomic ion transmembrane transport"/>
    <property type="evidence" value="ECO:0007669"/>
    <property type="project" value="UniProtKB-KW"/>
</dbReference>
<evidence type="ECO:0000256" key="2">
    <source>
        <dbReference type="ARBA" id="ARBA00022448"/>
    </source>
</evidence>
<reference evidence="10" key="1">
    <citation type="journal article" date="2023" name="Mol. Biol. Evol.">
        <title>Third-Generation Sequencing Reveals the Adaptive Role of the Epigenome in Three Deep-Sea Polychaetes.</title>
        <authorList>
            <person name="Perez M."/>
            <person name="Aroh O."/>
            <person name="Sun Y."/>
            <person name="Lan Y."/>
            <person name="Juniper S.K."/>
            <person name="Young C.R."/>
            <person name="Angers B."/>
            <person name="Qian P.Y."/>
        </authorList>
    </citation>
    <scope>NUCLEOTIDE SEQUENCE</scope>
    <source>
        <strain evidence="10">P08H-3</strain>
    </source>
</reference>
<dbReference type="Pfam" id="PF00876">
    <property type="entry name" value="Innexin"/>
    <property type="match status" value="1"/>
</dbReference>
<comment type="subcellular location">
    <subcellularLocation>
        <location evidence="1 9">Cell membrane</location>
        <topology evidence="1 9">Multi-pass membrane protein</topology>
    </subcellularLocation>
</comment>
<dbReference type="AlphaFoldDB" id="A0AAD9KCL0"/>
<comment type="similarity">
    <text evidence="9">Belongs to the pannexin family.</text>
</comment>
<name>A0AAD9KCL0_9ANNE</name>
<feature type="transmembrane region" description="Helical" evidence="9">
    <location>
        <begin position="290"/>
        <end position="314"/>
    </location>
</feature>
<dbReference type="PANTHER" id="PTHR11893:SF36">
    <property type="entry name" value="INNEXIN-5"/>
    <property type="match status" value="1"/>
</dbReference>
<evidence type="ECO:0000256" key="8">
    <source>
        <dbReference type="ARBA" id="ARBA00023303"/>
    </source>
</evidence>
<keyword evidence="7 9" id="KW-0472">Membrane</keyword>
<keyword evidence="11" id="KW-1185">Reference proteome</keyword>
<keyword evidence="5 9" id="KW-1133">Transmembrane helix</keyword>
<sequence length="399" mass="47055">MSQLLGFLSPIGLGKTFSEAEDDDRMDRIHHTYTVMILILMSVIVSTKQYVGDPIHCWVPGHFTGNHESYANKACWVSNTYYLPIDERIPLEGERREWINYYQWLPMILLTQAALFYIPRLIWQGFNGKIGVRIHNLVEAGRNLHDIESKDKNLRYMVRLIDRYLSHYRDDRQGCCHRFKELARRCNILCGKKYGNFLVVLYLVCKLLFLGNCLGQLFMMDGFLGTDFHFYGFHAMKALIYQEQWPGSNRFPIFTICDYKVRQMGQNIHRNTLQCVLPINFFNDKLYLALWFWFILVTFFTGLNILVWFCRMAIPSDGARYIRRHLKALRRIDMDEKKSVSRFIRQYLKSDGVLIVRLIQLNCSEIVASELTCGLYDYYINKPLALDKRDNESETTEMV</sequence>
<keyword evidence="2 9" id="KW-0813">Transport</keyword>
<keyword evidence="4 9" id="KW-0812">Transmembrane</keyword>
<dbReference type="PRINTS" id="PR01262">
    <property type="entry name" value="INNEXIN"/>
</dbReference>
<proteinExistence type="inferred from homology"/>
<keyword evidence="8 9" id="KW-0407">Ion channel</keyword>
<accession>A0AAD9KCL0</accession>
<evidence type="ECO:0000313" key="10">
    <source>
        <dbReference type="EMBL" id="KAK2167998.1"/>
    </source>
</evidence>
<feature type="transmembrane region" description="Helical" evidence="9">
    <location>
        <begin position="101"/>
        <end position="123"/>
    </location>
</feature>